<gene>
    <name evidence="4" type="ORF">ACI2L5_13815</name>
</gene>
<evidence type="ECO:0000313" key="4">
    <source>
        <dbReference type="EMBL" id="MFK4266006.1"/>
    </source>
</evidence>
<accession>A0ABW8LNX8</accession>
<protein>
    <submittedName>
        <fullName evidence="4">SpoIIE family protein phosphatase</fullName>
    </submittedName>
</protein>
<feature type="domain" description="PAS" evidence="3">
    <location>
        <begin position="31"/>
        <end position="95"/>
    </location>
</feature>
<feature type="domain" description="PAS" evidence="3">
    <location>
        <begin position="152"/>
        <end position="215"/>
    </location>
</feature>
<dbReference type="PANTHER" id="PTHR43156">
    <property type="entry name" value="STAGE II SPORULATION PROTEIN E-RELATED"/>
    <property type="match status" value="1"/>
</dbReference>
<evidence type="ECO:0000313" key="5">
    <source>
        <dbReference type="Proteomes" id="UP001620295"/>
    </source>
</evidence>
<dbReference type="RefSeq" id="WP_358703063.1">
    <property type="nucleotide sequence ID" value="NZ_JBFACG010000008.1"/>
</dbReference>
<dbReference type="InterPro" id="IPR000014">
    <property type="entry name" value="PAS"/>
</dbReference>
<dbReference type="SMART" id="SM00091">
    <property type="entry name" value="PAS"/>
    <property type="match status" value="2"/>
</dbReference>
<dbReference type="SMART" id="SM00065">
    <property type="entry name" value="GAF"/>
    <property type="match status" value="1"/>
</dbReference>
<dbReference type="InterPro" id="IPR013656">
    <property type="entry name" value="PAS_4"/>
</dbReference>
<dbReference type="Pfam" id="PF00989">
    <property type="entry name" value="PAS"/>
    <property type="match status" value="1"/>
</dbReference>
<reference evidence="4 5" key="1">
    <citation type="submission" date="2024-11" db="EMBL/GenBank/DDBJ databases">
        <title>The Natural Products Discovery Center: Release of the First 8490 Sequenced Strains for Exploring Actinobacteria Biosynthetic Diversity.</title>
        <authorList>
            <person name="Kalkreuter E."/>
            <person name="Kautsar S.A."/>
            <person name="Yang D."/>
            <person name="Bader C.D."/>
            <person name="Teijaro C.N."/>
            <person name="Fluegel L."/>
            <person name="Davis C.M."/>
            <person name="Simpson J.R."/>
            <person name="Lauterbach L."/>
            <person name="Steele A.D."/>
            <person name="Gui C."/>
            <person name="Meng S."/>
            <person name="Li G."/>
            <person name="Viehrig K."/>
            <person name="Ye F."/>
            <person name="Su P."/>
            <person name="Kiefer A.F."/>
            <person name="Nichols A."/>
            <person name="Cepeda A.J."/>
            <person name="Yan W."/>
            <person name="Fan B."/>
            <person name="Jiang Y."/>
            <person name="Adhikari A."/>
            <person name="Zheng C.-J."/>
            <person name="Schuster L."/>
            <person name="Cowan T.M."/>
            <person name="Smanski M.J."/>
            <person name="Chevrette M.G."/>
            <person name="De Carvalho L.P.S."/>
            <person name="Shen B."/>
        </authorList>
    </citation>
    <scope>NUCLEOTIDE SEQUENCE [LARGE SCALE GENOMIC DNA]</scope>
    <source>
        <strain evidence="4 5">NPDC020863</strain>
    </source>
</reference>
<organism evidence="4 5">
    <name type="scientific">Streptomyces milbemycinicus</name>
    <dbReference type="NCBI Taxonomy" id="476552"/>
    <lineage>
        <taxon>Bacteria</taxon>
        <taxon>Bacillati</taxon>
        <taxon>Actinomycetota</taxon>
        <taxon>Actinomycetes</taxon>
        <taxon>Kitasatosporales</taxon>
        <taxon>Streptomycetaceae</taxon>
        <taxon>Streptomyces</taxon>
    </lineage>
</organism>
<dbReference type="Gene3D" id="3.60.40.10">
    <property type="entry name" value="PPM-type phosphatase domain"/>
    <property type="match status" value="1"/>
</dbReference>
<feature type="region of interest" description="Disordered" evidence="2">
    <location>
        <begin position="1"/>
        <end position="20"/>
    </location>
</feature>
<dbReference type="EMBL" id="JBJDQH010000004">
    <property type="protein sequence ID" value="MFK4266006.1"/>
    <property type="molecule type" value="Genomic_DNA"/>
</dbReference>
<dbReference type="SUPFAM" id="SSF81606">
    <property type="entry name" value="PP2C-like"/>
    <property type="match status" value="1"/>
</dbReference>
<evidence type="ECO:0000259" key="3">
    <source>
        <dbReference type="PROSITE" id="PS50112"/>
    </source>
</evidence>
<dbReference type="PROSITE" id="PS50112">
    <property type="entry name" value="PAS"/>
    <property type="match status" value="2"/>
</dbReference>
<dbReference type="InterPro" id="IPR013767">
    <property type="entry name" value="PAS_fold"/>
</dbReference>
<keyword evidence="5" id="KW-1185">Reference proteome</keyword>
<dbReference type="Pfam" id="PF08448">
    <property type="entry name" value="PAS_4"/>
    <property type="match status" value="1"/>
</dbReference>
<dbReference type="Proteomes" id="UP001620295">
    <property type="component" value="Unassembled WGS sequence"/>
</dbReference>
<dbReference type="Gene3D" id="3.30.450.20">
    <property type="entry name" value="PAS domain"/>
    <property type="match status" value="2"/>
</dbReference>
<dbReference type="Gene3D" id="3.30.450.40">
    <property type="match status" value="1"/>
</dbReference>
<dbReference type="InterPro" id="IPR001932">
    <property type="entry name" value="PPM-type_phosphatase-like_dom"/>
</dbReference>
<sequence length="702" mass="75430">MTSQDRPPNARDRPRGDGEAELNDFAAPGGLLDLLRVAAVVLDSDGRIALWSPEAEQLLGYRASEALGRNAARLLVDRENRRSAVEMFVRVQAGKMWAGVFPVRHKDGTALRVEFRTMGLRDSRGDVYALGLAADEGTVRQLETDLAVSGFLVEQSPVGLAVFDTDLRWILANPALLEMNGLSESDLRGRSLTDVLPGLDASAIEGAMLHVLETGQPLLDQQTVGRTPADPDHEHAWSESYYRLEDTSGRVLGIAVSVFDVSRRHREASEVAEARERLALIAAAGVRIGTTLDLRQTAQELADVTVPRLADLAAVDVLDAVVRREPMARVGADGWARFRALAVAAGYPTDAVHAADPVGEIARYDPSRMITRCVRDAQPIFLPQVTDGDLRRIARDEASAAVLRKEGVHSYLAAPLIARGSVLGTLSLHRTINARPFDEQDLTLACELATRAALCIDNARLYARERDAALTLQRSLLSQQPRDLDGLEIASRYLPAVSAAGGDWFDVLSLKDGKVALVVGDVMGKGIHAAAIMGQLRSATRAFAQLDLAPAELLRHLDDITITLGDSIATCLYAVCDPRSGRCVLSTAGHLPPVLVRPAGRAELLEMPSGAPLGVGGVPFASVECELSPGTLLALFTDGLVEKRHQSIDVGLRTLLELLGRQQGPLEQTCDQVLAALHGAPDDDVALLLARLRDRSPRGGSA</sequence>
<dbReference type="InterPro" id="IPR035965">
    <property type="entry name" value="PAS-like_dom_sf"/>
</dbReference>
<evidence type="ECO:0000256" key="2">
    <source>
        <dbReference type="SAM" id="MobiDB-lite"/>
    </source>
</evidence>
<keyword evidence="1" id="KW-0378">Hydrolase</keyword>
<dbReference type="PANTHER" id="PTHR43156:SF2">
    <property type="entry name" value="STAGE II SPORULATION PROTEIN E"/>
    <property type="match status" value="1"/>
</dbReference>
<dbReference type="InterPro" id="IPR029016">
    <property type="entry name" value="GAF-like_dom_sf"/>
</dbReference>
<comment type="caution">
    <text evidence="4">The sequence shown here is derived from an EMBL/GenBank/DDBJ whole genome shotgun (WGS) entry which is preliminary data.</text>
</comment>
<evidence type="ECO:0000256" key="1">
    <source>
        <dbReference type="ARBA" id="ARBA00022801"/>
    </source>
</evidence>
<dbReference type="CDD" id="cd00130">
    <property type="entry name" value="PAS"/>
    <property type="match status" value="2"/>
</dbReference>
<dbReference type="InterPro" id="IPR036457">
    <property type="entry name" value="PPM-type-like_dom_sf"/>
</dbReference>
<dbReference type="InterPro" id="IPR003018">
    <property type="entry name" value="GAF"/>
</dbReference>
<dbReference type="SUPFAM" id="SSF55781">
    <property type="entry name" value="GAF domain-like"/>
    <property type="match status" value="1"/>
</dbReference>
<dbReference type="NCBIfam" id="TIGR00229">
    <property type="entry name" value="sensory_box"/>
    <property type="match status" value="2"/>
</dbReference>
<proteinExistence type="predicted"/>
<feature type="compositionally biased region" description="Basic and acidic residues" evidence="2">
    <location>
        <begin position="8"/>
        <end position="18"/>
    </location>
</feature>
<name>A0ABW8LNX8_9ACTN</name>
<dbReference type="Pfam" id="PF01590">
    <property type="entry name" value="GAF"/>
    <property type="match status" value="1"/>
</dbReference>
<dbReference type="Pfam" id="PF07228">
    <property type="entry name" value="SpoIIE"/>
    <property type="match status" value="1"/>
</dbReference>
<dbReference type="SUPFAM" id="SSF55785">
    <property type="entry name" value="PYP-like sensor domain (PAS domain)"/>
    <property type="match status" value="2"/>
</dbReference>
<dbReference type="InterPro" id="IPR052016">
    <property type="entry name" value="Bact_Sigma-Reg"/>
</dbReference>
<dbReference type="SMART" id="SM00331">
    <property type="entry name" value="PP2C_SIG"/>
    <property type="match status" value="1"/>
</dbReference>